<keyword evidence="3" id="KW-0808">Transferase</keyword>
<keyword evidence="1" id="KW-1133">Transmembrane helix</keyword>
<feature type="transmembrane region" description="Helical" evidence="1">
    <location>
        <begin position="386"/>
        <end position="407"/>
    </location>
</feature>
<feature type="transmembrane region" description="Helical" evidence="1">
    <location>
        <begin position="192"/>
        <end position="209"/>
    </location>
</feature>
<protein>
    <submittedName>
        <fullName evidence="3">Acyltransferase</fullName>
    </submittedName>
</protein>
<name>A0ABS3Q860_9BACT</name>
<keyword evidence="3" id="KW-0012">Acyltransferase</keyword>
<organism evidence="3 4">
    <name type="scientific">Hymenobacter negativus</name>
    <dbReference type="NCBI Taxonomy" id="2795026"/>
    <lineage>
        <taxon>Bacteria</taxon>
        <taxon>Pseudomonadati</taxon>
        <taxon>Bacteroidota</taxon>
        <taxon>Cytophagia</taxon>
        <taxon>Cytophagales</taxon>
        <taxon>Hymenobacteraceae</taxon>
        <taxon>Hymenobacter</taxon>
    </lineage>
</organism>
<feature type="transmembrane region" description="Helical" evidence="1">
    <location>
        <begin position="292"/>
        <end position="309"/>
    </location>
</feature>
<dbReference type="InterPro" id="IPR002656">
    <property type="entry name" value="Acyl_transf_3_dom"/>
</dbReference>
<dbReference type="Pfam" id="PF01757">
    <property type="entry name" value="Acyl_transf_3"/>
    <property type="match status" value="1"/>
</dbReference>
<dbReference type="Proteomes" id="UP000664369">
    <property type="component" value="Unassembled WGS sequence"/>
</dbReference>
<feature type="domain" description="Acyltransferase 3" evidence="2">
    <location>
        <begin position="22"/>
        <end position="383"/>
    </location>
</feature>
<evidence type="ECO:0000256" key="1">
    <source>
        <dbReference type="SAM" id="Phobius"/>
    </source>
</evidence>
<reference evidence="3 4" key="1">
    <citation type="submission" date="2021-03" db="EMBL/GenBank/DDBJ databases">
        <authorList>
            <person name="Kim M.K."/>
        </authorList>
    </citation>
    <scope>NUCLEOTIDE SEQUENCE [LARGE SCALE GENOMIC DNA]</scope>
    <source>
        <strain evidence="3 4">BT442</strain>
    </source>
</reference>
<feature type="transmembrane region" description="Helical" evidence="1">
    <location>
        <begin position="321"/>
        <end position="342"/>
    </location>
</feature>
<proteinExistence type="predicted"/>
<dbReference type="RefSeq" id="WP_208172973.1">
    <property type="nucleotide sequence ID" value="NZ_JAGETZ010000001.1"/>
</dbReference>
<evidence type="ECO:0000313" key="3">
    <source>
        <dbReference type="EMBL" id="MBO2007429.1"/>
    </source>
</evidence>
<feature type="transmembrane region" description="Helical" evidence="1">
    <location>
        <begin position="60"/>
        <end position="78"/>
    </location>
</feature>
<feature type="transmembrane region" description="Helical" evidence="1">
    <location>
        <begin position="21"/>
        <end position="40"/>
    </location>
</feature>
<dbReference type="EMBL" id="JAGETZ010000001">
    <property type="protein sequence ID" value="MBO2007429.1"/>
    <property type="molecule type" value="Genomic_DNA"/>
</dbReference>
<comment type="caution">
    <text evidence="3">The sequence shown here is derived from an EMBL/GenBank/DDBJ whole genome shotgun (WGS) entry which is preliminary data.</text>
</comment>
<dbReference type="PANTHER" id="PTHR23028:SF131">
    <property type="entry name" value="BLR2367 PROTEIN"/>
    <property type="match status" value="1"/>
</dbReference>
<accession>A0ABS3Q860</accession>
<feature type="transmembrane region" description="Helical" evidence="1">
    <location>
        <begin position="225"/>
        <end position="248"/>
    </location>
</feature>
<dbReference type="InterPro" id="IPR050879">
    <property type="entry name" value="Acyltransferase_3"/>
</dbReference>
<feature type="transmembrane region" description="Helical" evidence="1">
    <location>
        <begin position="260"/>
        <end position="280"/>
    </location>
</feature>
<feature type="transmembrane region" description="Helical" evidence="1">
    <location>
        <begin position="99"/>
        <end position="116"/>
    </location>
</feature>
<keyword evidence="1" id="KW-0472">Membrane</keyword>
<evidence type="ECO:0000313" key="4">
    <source>
        <dbReference type="Proteomes" id="UP000664369"/>
    </source>
</evidence>
<dbReference type="PANTHER" id="PTHR23028">
    <property type="entry name" value="ACETYLTRANSFERASE"/>
    <property type="match status" value="1"/>
</dbReference>
<sequence>MTPISTSSSASPSLPRRKFEFNLEALRGFAALIVVFHHAILHKLSLDPGYSPKGAWANPLSGHSSVLVFFILSGYVIGLTNTKPLTKSTILPYLRKRIVRLYPIYTISLLFALIIATHQYSLTTVLGHFLFLQNSVVPYIFENNPLWSLNYEVLYYLAFIPISYFALSPGKVCLGAAVVGVIAGIILPMPYLSAYSFGFVFWVSGLWLAQNTSFFSLRYASHWELFGLVFLFLGYEFLNPLTMAVLLLDTKLHVHFANPGGASITFSDLCQLPFCFYLFLRFTNFSFKGANVFLAAVVGLGLLYFAYIARRYGLHSSQVSYLLVPIATFLLGTACLVVGAIRPQSTEANPLPTVFIKLGAISYGVYVIHFPISIMLSRIPVFSGTAVTYCIRLLLDVVLVIAAGYLLELKIQPWFKARFSEKPSVRPLAIS</sequence>
<evidence type="ECO:0000259" key="2">
    <source>
        <dbReference type="Pfam" id="PF01757"/>
    </source>
</evidence>
<dbReference type="GO" id="GO:0016746">
    <property type="term" value="F:acyltransferase activity"/>
    <property type="evidence" value="ECO:0007669"/>
    <property type="project" value="UniProtKB-KW"/>
</dbReference>
<keyword evidence="1" id="KW-0812">Transmembrane</keyword>
<feature type="transmembrane region" description="Helical" evidence="1">
    <location>
        <begin position="354"/>
        <end position="374"/>
    </location>
</feature>
<feature type="transmembrane region" description="Helical" evidence="1">
    <location>
        <begin position="153"/>
        <end position="186"/>
    </location>
</feature>
<gene>
    <name evidence="3" type="ORF">J4E00_00100</name>
</gene>
<keyword evidence="4" id="KW-1185">Reference proteome</keyword>